<dbReference type="Pfam" id="PF00069">
    <property type="entry name" value="Pkinase"/>
    <property type="match status" value="1"/>
</dbReference>
<dbReference type="InterPro" id="IPR017441">
    <property type="entry name" value="Protein_kinase_ATP_BS"/>
</dbReference>
<evidence type="ECO:0000313" key="3">
    <source>
        <dbReference type="EMBL" id="KLL10650.1"/>
    </source>
</evidence>
<comment type="caution">
    <text evidence="3">The sequence shown here is derived from an EMBL/GenBank/DDBJ whole genome shotgun (WGS) entry which is preliminary data.</text>
</comment>
<name>A0ABR5F1S0_9ACTN</name>
<dbReference type="PROSITE" id="PS00107">
    <property type="entry name" value="PROTEIN_KINASE_ATP"/>
    <property type="match status" value="1"/>
</dbReference>
<feature type="binding site" evidence="1">
    <location>
        <position position="38"/>
    </location>
    <ligand>
        <name>ATP</name>
        <dbReference type="ChEBI" id="CHEBI:30616"/>
    </ligand>
</feature>
<organism evidence="3 4">
    <name type="scientific">Protofrankia coriariae</name>
    <dbReference type="NCBI Taxonomy" id="1562887"/>
    <lineage>
        <taxon>Bacteria</taxon>
        <taxon>Bacillati</taxon>
        <taxon>Actinomycetota</taxon>
        <taxon>Actinomycetes</taxon>
        <taxon>Frankiales</taxon>
        <taxon>Frankiaceae</taxon>
        <taxon>Protofrankia</taxon>
    </lineage>
</organism>
<keyword evidence="1" id="KW-0547">Nucleotide-binding</keyword>
<evidence type="ECO:0000256" key="1">
    <source>
        <dbReference type="PROSITE-ProRule" id="PRU10141"/>
    </source>
</evidence>
<protein>
    <recommendedName>
        <fullName evidence="2">Protein kinase domain-containing protein</fullName>
    </recommendedName>
</protein>
<gene>
    <name evidence="3" type="ORF">FrCorBMG51_16890</name>
</gene>
<evidence type="ECO:0000313" key="4">
    <source>
        <dbReference type="Proteomes" id="UP000035425"/>
    </source>
</evidence>
<dbReference type="InterPro" id="IPR053235">
    <property type="entry name" value="Ser_Thr_kinase"/>
</dbReference>
<dbReference type="EMBL" id="JWIO01000028">
    <property type="protein sequence ID" value="KLL10650.1"/>
    <property type="molecule type" value="Genomic_DNA"/>
</dbReference>
<dbReference type="InterPro" id="IPR011009">
    <property type="entry name" value="Kinase-like_dom_sf"/>
</dbReference>
<feature type="domain" description="Protein kinase" evidence="2">
    <location>
        <begin position="6"/>
        <end position="279"/>
    </location>
</feature>
<keyword evidence="1" id="KW-0067">ATP-binding</keyword>
<dbReference type="Proteomes" id="UP000035425">
    <property type="component" value="Unassembled WGS sequence"/>
</dbReference>
<dbReference type="InterPro" id="IPR000719">
    <property type="entry name" value="Prot_kinase_dom"/>
</dbReference>
<keyword evidence="4" id="KW-1185">Reference proteome</keyword>
<dbReference type="CDD" id="cd14014">
    <property type="entry name" value="STKc_PknB_like"/>
    <property type="match status" value="1"/>
</dbReference>
<dbReference type="SMART" id="SM00220">
    <property type="entry name" value="S_TKc"/>
    <property type="match status" value="1"/>
</dbReference>
<dbReference type="SUPFAM" id="SSF56112">
    <property type="entry name" value="Protein kinase-like (PK-like)"/>
    <property type="match status" value="1"/>
</dbReference>
<proteinExistence type="predicted"/>
<dbReference type="PANTHER" id="PTHR24361">
    <property type="entry name" value="MITOGEN-ACTIVATED KINASE KINASE KINASE"/>
    <property type="match status" value="1"/>
</dbReference>
<dbReference type="Gene3D" id="1.10.510.10">
    <property type="entry name" value="Transferase(Phosphotransferase) domain 1"/>
    <property type="match status" value="1"/>
</dbReference>
<evidence type="ECO:0000259" key="2">
    <source>
        <dbReference type="PROSITE" id="PS50011"/>
    </source>
</evidence>
<sequence>MGEWLVDTSAPLGSGAFAEVLPAWRERAGMAGVQRAIKIYKAVGDGERQRRALEEIQVQEQLLGCPYVVAYVDAFLVEDGPYDGCVAQVMEMGDVSLASRLAAERSPRRMTVGEVAEMLGGVAEALDHIHARGLVHADLKPGNIVRCRGIWKIADFNATSVLAGGRGRDQGGTQAYMSPQRLAAGGSGSVRREDDMWSLGVILGECLLGRLPRRSDGLREPDATALAERIAGELEDLERREADPELVVLAGELLSTDPALRPRAAATALRLRELAHRAAEEGTDLVRWSGLACSSFGNSHLEVFTANRSDGLRHRWIVQGWSDWHGMAAPCAVRAIAVGSPREFEQNLWLLDHEGGIWVRSLVVDRETCAPVEDWSAWQPWPAPADGVTVVDLAATNAPWAQHCLLAVDSQGRAWWRPWNAHGGWSNWWALPDPPEGLVTLRAATGAVGVGALDGRGVIWRSPGPYARSWYRPLPAEQPPVRGFALLPDDAVVVLTGEGVELRPGGMHTGPLAPAPAGDYVAVDASSRWPGHLELVLRDREDRILHTWAHRWDTGWWEWHPDWADLSG</sequence>
<accession>A0ABR5F1S0</accession>
<dbReference type="PROSITE" id="PS50011">
    <property type="entry name" value="PROTEIN_KINASE_DOM"/>
    <property type="match status" value="1"/>
</dbReference>
<reference evidence="3 4" key="1">
    <citation type="submission" date="2014-12" db="EMBL/GenBank/DDBJ databases">
        <title>Frankia sp. BMG5.1 draft genome.</title>
        <authorList>
            <person name="Gtari M."/>
            <person name="Ghodhbane-Gtari F."/>
            <person name="Nouioui I."/>
            <person name="Ktari A."/>
            <person name="Hezbri K."/>
            <person name="Mimouni W."/>
            <person name="Sbissi I."/>
            <person name="Ayari A."/>
            <person name="Yamanaka T."/>
            <person name="Normand P."/>
            <person name="Tisa L.S."/>
            <person name="Boudabous A."/>
        </authorList>
    </citation>
    <scope>NUCLEOTIDE SEQUENCE [LARGE SCALE GENOMIC DNA]</scope>
    <source>
        <strain evidence="3 4">BMG5.1</strain>
    </source>
</reference>